<sequence>MRVILEFCIDSLESAQSIKECLPLDGDFRLEVCSNLTSGGGLTPSMGLFRRIKAVLPGIPLMIMIRPRSGSFVYSDAEIDTMLGDIEAFREEGGAKGFVFGCLTPEGTVDVRNTKRLVKACDGYDVTFHRAFDVTPDPIKAYETIAFIPGITRILTSGHARSALEGVNTLCKLTELTQSSSRDPQRPITILPASGISHLNLATLQEALPQTTEFHASCSGAWRPDTEDMTLSFERGESMGFGLDEWKMDKTKLVGLWKVANDDKLE</sequence>
<dbReference type="HAMAP" id="MF_00795">
    <property type="entry name" value="CutC"/>
    <property type="match status" value="1"/>
</dbReference>
<dbReference type="PANTHER" id="PTHR12598">
    <property type="entry name" value="COPPER HOMEOSTASIS PROTEIN CUTC"/>
    <property type="match status" value="1"/>
</dbReference>
<dbReference type="OrthoDB" id="7392499at2759"/>
<gene>
    <name evidence="3" type="ORF">CI109_104121</name>
</gene>
<dbReference type="Pfam" id="PF03932">
    <property type="entry name" value="CutC"/>
    <property type="match status" value="1"/>
</dbReference>
<reference evidence="3" key="2">
    <citation type="submission" date="2024-01" db="EMBL/GenBank/DDBJ databases">
        <title>Comparative genomics of Cryptococcus and Kwoniella reveals pathogenesis evolution and contrasting modes of karyotype evolution via chromosome fusion or intercentromeric recombination.</title>
        <authorList>
            <person name="Coelho M.A."/>
            <person name="David-Palma M."/>
            <person name="Shea T."/>
            <person name="Bowers K."/>
            <person name="McGinley-Smith S."/>
            <person name="Mohammad A.W."/>
            <person name="Gnirke A."/>
            <person name="Yurkov A.M."/>
            <person name="Nowrousian M."/>
            <person name="Sun S."/>
            <person name="Cuomo C.A."/>
            <person name="Heitman J."/>
        </authorList>
    </citation>
    <scope>NUCLEOTIDE SEQUENCE</scope>
    <source>
        <strain evidence="3">CBS 12478</strain>
    </source>
</reference>
<dbReference type="GeneID" id="43588265"/>
<dbReference type="InterPro" id="IPR036822">
    <property type="entry name" value="CutC-like_dom_sf"/>
</dbReference>
<dbReference type="KEGG" id="ksn:43588265"/>
<keyword evidence="4" id="KW-1185">Reference proteome</keyword>
<evidence type="ECO:0000256" key="2">
    <source>
        <dbReference type="ARBA" id="ARBA00019014"/>
    </source>
</evidence>
<dbReference type="PANTHER" id="PTHR12598:SF0">
    <property type="entry name" value="COPPER HOMEOSTASIS PROTEIN CUTC HOMOLOG"/>
    <property type="match status" value="1"/>
</dbReference>
<proteinExistence type="inferred from homology"/>
<name>A0A5M6C0Z2_9TREE</name>
<evidence type="ECO:0000313" key="4">
    <source>
        <dbReference type="Proteomes" id="UP000322225"/>
    </source>
</evidence>
<dbReference type="AlphaFoldDB" id="A0A5M6C0Z2"/>
<dbReference type="InterPro" id="IPR005627">
    <property type="entry name" value="CutC-like"/>
</dbReference>
<evidence type="ECO:0000256" key="1">
    <source>
        <dbReference type="ARBA" id="ARBA00007768"/>
    </source>
</evidence>
<organism evidence="3 4">
    <name type="scientific">Kwoniella shandongensis</name>
    <dbReference type="NCBI Taxonomy" id="1734106"/>
    <lineage>
        <taxon>Eukaryota</taxon>
        <taxon>Fungi</taxon>
        <taxon>Dikarya</taxon>
        <taxon>Basidiomycota</taxon>
        <taxon>Agaricomycotina</taxon>
        <taxon>Tremellomycetes</taxon>
        <taxon>Tremellales</taxon>
        <taxon>Cryptococcaceae</taxon>
        <taxon>Kwoniella</taxon>
    </lineage>
</organism>
<evidence type="ECO:0000313" key="3">
    <source>
        <dbReference type="EMBL" id="WWD19659.1"/>
    </source>
</evidence>
<dbReference type="RefSeq" id="XP_031861734.1">
    <property type="nucleotide sequence ID" value="XM_032004132.1"/>
</dbReference>
<dbReference type="SUPFAM" id="SSF110395">
    <property type="entry name" value="CutC-like"/>
    <property type="match status" value="1"/>
</dbReference>
<dbReference type="GO" id="GO:0005507">
    <property type="term" value="F:copper ion binding"/>
    <property type="evidence" value="ECO:0007669"/>
    <property type="project" value="TreeGrafter"/>
</dbReference>
<accession>A0A5M6C0Z2</accession>
<dbReference type="EMBL" id="CP144057">
    <property type="protein sequence ID" value="WWD19659.1"/>
    <property type="molecule type" value="Genomic_DNA"/>
</dbReference>
<comment type="similarity">
    <text evidence="1">Belongs to the CutC family.</text>
</comment>
<dbReference type="Proteomes" id="UP000322225">
    <property type="component" value="Chromosome 7"/>
</dbReference>
<reference evidence="3" key="1">
    <citation type="submission" date="2017-08" db="EMBL/GenBank/DDBJ databases">
        <authorList>
            <person name="Cuomo C."/>
            <person name="Billmyre B."/>
            <person name="Heitman J."/>
        </authorList>
    </citation>
    <scope>NUCLEOTIDE SEQUENCE</scope>
    <source>
        <strain evidence="3">CBS 12478</strain>
    </source>
</reference>
<protein>
    <recommendedName>
        <fullName evidence="2">Copper homeostasis protein cutC homolog</fullName>
    </recommendedName>
</protein>
<dbReference type="Gene3D" id="3.20.20.380">
    <property type="entry name" value="Copper homeostasis (CutC) domain"/>
    <property type="match status" value="1"/>
</dbReference>